<feature type="binding site" evidence="13">
    <location>
        <position position="170"/>
    </location>
    <ligand>
        <name>substrate</name>
    </ligand>
</feature>
<gene>
    <name evidence="16" type="primary">SWPV1-102</name>
</gene>
<evidence type="ECO:0000256" key="8">
    <source>
        <dbReference type="ARBA" id="ARBA00022777"/>
    </source>
</evidence>
<keyword evidence="5 14" id="KW-0808">Transferase</keyword>
<dbReference type="InterPro" id="IPR020633">
    <property type="entry name" value="Thymidine_kinase_CS"/>
</dbReference>
<evidence type="ECO:0000256" key="5">
    <source>
        <dbReference type="ARBA" id="ARBA00022679"/>
    </source>
</evidence>
<evidence type="ECO:0000256" key="9">
    <source>
        <dbReference type="ARBA" id="ARBA00022833"/>
    </source>
</evidence>
<evidence type="ECO:0000256" key="10">
    <source>
        <dbReference type="ARBA" id="ARBA00022840"/>
    </source>
</evidence>
<reference evidence="16 17" key="1">
    <citation type="journal article" date="2017" name="BMC Genomics">
        <title>Genomic characterization of two novel pathogenic avipoxviruses isolated from pacific shearwaters (Ardenna spp.).</title>
        <authorList>
            <person name="Sarker S."/>
            <person name="Das S."/>
            <person name="Lavers J.L."/>
            <person name="Hutton I."/>
            <person name="Helbig K."/>
            <person name="Imbery J."/>
            <person name="Upton C."/>
            <person name="Raidal S.R."/>
        </authorList>
    </citation>
    <scope>NUCLEOTIDE SEQUENCE [LARGE SCALE GENOMIC DNA]</scope>
    <source>
        <strain evidence="16 17">SWPV-1</strain>
    </source>
</reference>
<keyword evidence="4 14" id="KW-0237">DNA synthesis</keyword>
<dbReference type="PIRSF" id="PIRSF035805">
    <property type="entry name" value="TK_cell"/>
    <property type="match status" value="1"/>
</dbReference>
<sequence>MATGNIHLITGPMFSGKTTELARLIRRFIISGRKCIIIKHCSDTRYAEENLEAIYTHDKISMKALSSNNLLTLIPELDKYDVIGIDEGQFFDDLVDFSEAMANRDKKVIIAALNGNFKRELFGNVFKLLPLTETITSLTAICSICKQEASFSKRITEDTEVKLIGGKEVYTAVCRKCFFKR</sequence>
<dbReference type="GO" id="GO:0004797">
    <property type="term" value="F:thymidine kinase activity"/>
    <property type="evidence" value="ECO:0007669"/>
    <property type="project" value="UniProtKB-EC"/>
</dbReference>
<dbReference type="GO" id="GO:0071897">
    <property type="term" value="P:DNA biosynthetic process"/>
    <property type="evidence" value="ECO:0007669"/>
    <property type="project" value="UniProtKB-KW"/>
</dbReference>
<dbReference type="SUPFAM" id="SSF57716">
    <property type="entry name" value="Glucocorticoid receptor-like (DNA-binding domain)"/>
    <property type="match status" value="1"/>
</dbReference>
<dbReference type="GO" id="GO:0046872">
    <property type="term" value="F:metal ion binding"/>
    <property type="evidence" value="ECO:0007669"/>
    <property type="project" value="UniProtKB-KW"/>
</dbReference>
<protein>
    <recommendedName>
        <fullName evidence="3 14">Thymidine kinase</fullName>
        <ecNumber evidence="2 14">2.7.1.21</ecNumber>
    </recommendedName>
</protein>
<evidence type="ECO:0000256" key="13">
    <source>
        <dbReference type="PIRSR" id="PIRSR035805-2"/>
    </source>
</evidence>
<comment type="catalytic activity">
    <reaction evidence="11 14">
        <text>thymidine + ATP = dTMP + ADP + H(+)</text>
        <dbReference type="Rhea" id="RHEA:19129"/>
        <dbReference type="ChEBI" id="CHEBI:15378"/>
        <dbReference type="ChEBI" id="CHEBI:17748"/>
        <dbReference type="ChEBI" id="CHEBI:30616"/>
        <dbReference type="ChEBI" id="CHEBI:63528"/>
        <dbReference type="ChEBI" id="CHEBI:456216"/>
        <dbReference type="EC" id="2.7.1.21"/>
    </reaction>
</comment>
<name>A0A1V0S7V0_CNPV</name>
<dbReference type="PANTHER" id="PTHR11441:SF0">
    <property type="entry name" value="THYMIDINE KINASE, CYTOSOLIC"/>
    <property type="match status" value="1"/>
</dbReference>
<keyword evidence="7 14" id="KW-0547">Nucleotide-binding</keyword>
<comment type="similarity">
    <text evidence="1 15">Belongs to the thymidine kinase family.</text>
</comment>
<dbReference type="InterPro" id="IPR001267">
    <property type="entry name" value="Thymidine_kinase"/>
</dbReference>
<dbReference type="GO" id="GO:0042802">
    <property type="term" value="F:identical protein binding"/>
    <property type="evidence" value="ECO:0007669"/>
    <property type="project" value="UniProtKB-ARBA"/>
</dbReference>
<dbReference type="PROSITE" id="PS00603">
    <property type="entry name" value="TK_CELLULAR_TYPE"/>
    <property type="match status" value="1"/>
</dbReference>
<evidence type="ECO:0000256" key="12">
    <source>
        <dbReference type="PIRSR" id="PIRSR035805-1"/>
    </source>
</evidence>
<dbReference type="InterPro" id="IPR027417">
    <property type="entry name" value="P-loop_NTPase"/>
</dbReference>
<organism evidence="16 17">
    <name type="scientific">Shearwaterpox virus</name>
    <dbReference type="NCBI Taxonomy" id="1974596"/>
    <lineage>
        <taxon>Viruses</taxon>
        <taxon>Varidnaviria</taxon>
        <taxon>Bamfordvirae</taxon>
        <taxon>Nucleocytoviricota</taxon>
        <taxon>Pokkesviricetes</taxon>
        <taxon>Chitovirales</taxon>
        <taxon>Poxviridae</taxon>
        <taxon>Chordopoxvirinae</taxon>
        <taxon>Avipoxvirus</taxon>
        <taxon>Avipoxvirus canarypox</taxon>
        <taxon>Canarypox virus</taxon>
    </lineage>
</organism>
<keyword evidence="6" id="KW-0479">Metal-binding</keyword>
<keyword evidence="8 14" id="KW-0418">Kinase</keyword>
<feature type="active site" description="Proton acceptor" evidence="12">
    <location>
        <position position="87"/>
    </location>
</feature>
<evidence type="ECO:0000256" key="3">
    <source>
        <dbReference type="ARBA" id="ARBA00020079"/>
    </source>
</evidence>
<dbReference type="PANTHER" id="PTHR11441">
    <property type="entry name" value="THYMIDINE KINASE"/>
    <property type="match status" value="1"/>
</dbReference>
<dbReference type="Pfam" id="PF00265">
    <property type="entry name" value="TK"/>
    <property type="match status" value="1"/>
</dbReference>
<dbReference type="FunFam" id="3.40.50.300:FF:001270">
    <property type="entry name" value="Thymidine kinase"/>
    <property type="match status" value="1"/>
</dbReference>
<dbReference type="SUPFAM" id="SSF52540">
    <property type="entry name" value="P-loop containing nucleoside triphosphate hydrolases"/>
    <property type="match status" value="1"/>
</dbReference>
<dbReference type="Gene3D" id="3.40.50.300">
    <property type="entry name" value="P-loop containing nucleotide triphosphate hydrolases"/>
    <property type="match status" value="1"/>
</dbReference>
<keyword evidence="10 14" id="KW-0067">ATP-binding</keyword>
<evidence type="ECO:0000313" key="16">
    <source>
        <dbReference type="EMBL" id="ARF02703.1"/>
    </source>
</evidence>
<dbReference type="Proteomes" id="UP000315116">
    <property type="component" value="Segment"/>
</dbReference>
<dbReference type="GO" id="GO:0046104">
    <property type="term" value="P:thymidine metabolic process"/>
    <property type="evidence" value="ECO:0007669"/>
    <property type="project" value="TreeGrafter"/>
</dbReference>
<dbReference type="EC" id="2.7.1.21" evidence="2 14"/>
<evidence type="ECO:0000256" key="14">
    <source>
        <dbReference type="RuleBase" id="RU000544"/>
    </source>
</evidence>
<evidence type="ECO:0000313" key="17">
    <source>
        <dbReference type="Proteomes" id="UP000315116"/>
    </source>
</evidence>
<dbReference type="Gene3D" id="3.30.60.20">
    <property type="match status" value="1"/>
</dbReference>
<dbReference type="FunFam" id="3.30.60.20:FF:000051">
    <property type="entry name" value="Thymidine kinase"/>
    <property type="match status" value="1"/>
</dbReference>
<evidence type="ECO:0000256" key="6">
    <source>
        <dbReference type="ARBA" id="ARBA00022723"/>
    </source>
</evidence>
<evidence type="ECO:0000256" key="7">
    <source>
        <dbReference type="ARBA" id="ARBA00022741"/>
    </source>
</evidence>
<proteinExistence type="inferred from homology"/>
<evidence type="ECO:0000256" key="1">
    <source>
        <dbReference type="ARBA" id="ARBA00007587"/>
    </source>
</evidence>
<accession>A0A1V0S7V0</accession>
<evidence type="ECO:0000256" key="2">
    <source>
        <dbReference type="ARBA" id="ARBA00012118"/>
    </source>
</evidence>
<dbReference type="EMBL" id="KX857216">
    <property type="protein sequence ID" value="ARF02703.1"/>
    <property type="molecule type" value="Genomic_DNA"/>
</dbReference>
<evidence type="ECO:0000256" key="11">
    <source>
        <dbReference type="ARBA" id="ARBA00048254"/>
    </source>
</evidence>
<dbReference type="GO" id="GO:0005524">
    <property type="term" value="F:ATP binding"/>
    <property type="evidence" value="ECO:0007669"/>
    <property type="project" value="UniProtKB-KW"/>
</dbReference>
<keyword evidence="9" id="KW-0862">Zinc</keyword>
<evidence type="ECO:0000256" key="4">
    <source>
        <dbReference type="ARBA" id="ARBA00022634"/>
    </source>
</evidence>
<evidence type="ECO:0000256" key="15">
    <source>
        <dbReference type="RuleBase" id="RU004165"/>
    </source>
</evidence>